<dbReference type="Pfam" id="PF00085">
    <property type="entry name" value="Thioredoxin"/>
    <property type="match status" value="1"/>
</dbReference>
<dbReference type="GO" id="GO:0006457">
    <property type="term" value="P:protein folding"/>
    <property type="evidence" value="ECO:0007669"/>
    <property type="project" value="TreeGrafter"/>
</dbReference>
<feature type="domain" description="Thioredoxin" evidence="3">
    <location>
        <begin position="1"/>
        <end position="68"/>
    </location>
</feature>
<dbReference type="CDD" id="cd02961">
    <property type="entry name" value="PDI_a_family"/>
    <property type="match status" value="1"/>
</dbReference>
<proteinExistence type="inferred from homology"/>
<dbReference type="EMBL" id="HBGW01016171">
    <property type="protein sequence ID" value="CAD9523649.1"/>
    <property type="molecule type" value="Transcribed_RNA"/>
</dbReference>
<dbReference type="SUPFAM" id="SSF52833">
    <property type="entry name" value="Thioredoxin-like"/>
    <property type="match status" value="1"/>
</dbReference>
<dbReference type="Gene3D" id="3.40.30.10">
    <property type="entry name" value="Glutaredoxin"/>
    <property type="match status" value="1"/>
</dbReference>
<protein>
    <recommendedName>
        <fullName evidence="3">Thioredoxin domain-containing protein</fullName>
    </recommendedName>
</protein>
<evidence type="ECO:0000256" key="1">
    <source>
        <dbReference type="ARBA" id="ARBA00006347"/>
    </source>
</evidence>
<dbReference type="InterPro" id="IPR036249">
    <property type="entry name" value="Thioredoxin-like_sf"/>
</dbReference>
<sequence length="168" mass="18379">MKPDWDKLVAEYKDSKTVLVADVDCTAGGKELCNEVGVRGYPTIKHGDPSDLEDYKGGRDLKALKKFAEGLGPLCSPANLDLCDADKKAKIKEFKDMGSEGRKKLIAEKEAEMQKIEADFKTFVDGLQKSYTEANEKKDKDLAAIKESGMGLAKAVHAHEKKGGKSEL</sequence>
<accession>A0A6U6INP3</accession>
<evidence type="ECO:0000313" key="4">
    <source>
        <dbReference type="EMBL" id="CAD9523636.1"/>
    </source>
</evidence>
<dbReference type="PANTHER" id="PTHR45672">
    <property type="entry name" value="PROTEIN DISULFIDE-ISOMERASE C17H9.14C-RELATED"/>
    <property type="match status" value="1"/>
</dbReference>
<organism evidence="5">
    <name type="scientific">Zooxanthella nutricula</name>
    <dbReference type="NCBI Taxonomy" id="1333877"/>
    <lineage>
        <taxon>Eukaryota</taxon>
        <taxon>Sar</taxon>
        <taxon>Alveolata</taxon>
        <taxon>Dinophyceae</taxon>
        <taxon>Peridiniales</taxon>
        <taxon>Peridiniales incertae sedis</taxon>
        <taxon>Zooxanthella</taxon>
    </lineage>
</organism>
<dbReference type="InterPro" id="IPR051063">
    <property type="entry name" value="PDI"/>
</dbReference>
<dbReference type="GO" id="GO:0003756">
    <property type="term" value="F:protein disulfide isomerase activity"/>
    <property type="evidence" value="ECO:0007669"/>
    <property type="project" value="TreeGrafter"/>
</dbReference>
<reference evidence="5" key="1">
    <citation type="submission" date="2021-01" db="EMBL/GenBank/DDBJ databases">
        <authorList>
            <person name="Corre E."/>
            <person name="Pelletier E."/>
            <person name="Niang G."/>
            <person name="Scheremetjew M."/>
            <person name="Finn R."/>
            <person name="Kale V."/>
            <person name="Holt S."/>
            <person name="Cochrane G."/>
            <person name="Meng A."/>
            <person name="Brown T."/>
            <person name="Cohen L."/>
        </authorList>
    </citation>
    <scope>NUCLEOTIDE SEQUENCE</scope>
    <source>
        <strain evidence="5">RCC3387</strain>
    </source>
</reference>
<dbReference type="GO" id="GO:0005783">
    <property type="term" value="C:endoplasmic reticulum"/>
    <property type="evidence" value="ECO:0007669"/>
    <property type="project" value="TreeGrafter"/>
</dbReference>
<evidence type="ECO:0000256" key="2">
    <source>
        <dbReference type="ARBA" id="ARBA00022729"/>
    </source>
</evidence>
<comment type="similarity">
    <text evidence="1">Belongs to the protein disulfide isomerase family.</text>
</comment>
<gene>
    <name evidence="4" type="ORF">BRAN1462_LOCUS10278</name>
    <name evidence="5" type="ORF">BRAN1462_LOCUS10279</name>
</gene>
<dbReference type="InterPro" id="IPR013766">
    <property type="entry name" value="Thioredoxin_domain"/>
</dbReference>
<dbReference type="EMBL" id="HBGW01016170">
    <property type="protein sequence ID" value="CAD9523636.1"/>
    <property type="molecule type" value="Transcribed_RNA"/>
</dbReference>
<keyword evidence="2" id="KW-0732">Signal</keyword>
<name>A0A6U6INP3_9DINO</name>
<dbReference type="AlphaFoldDB" id="A0A6U6INP3"/>
<evidence type="ECO:0000313" key="5">
    <source>
        <dbReference type="EMBL" id="CAD9523649.1"/>
    </source>
</evidence>
<evidence type="ECO:0000259" key="3">
    <source>
        <dbReference type="Pfam" id="PF00085"/>
    </source>
</evidence>
<dbReference type="PANTHER" id="PTHR45672:SF3">
    <property type="entry name" value="THIOREDOXIN DOMAIN-CONTAINING PROTEIN 5"/>
    <property type="match status" value="1"/>
</dbReference>